<evidence type="ECO:0000256" key="1">
    <source>
        <dbReference type="SAM" id="MobiDB-lite"/>
    </source>
</evidence>
<feature type="compositionally biased region" description="Polar residues" evidence="1">
    <location>
        <begin position="519"/>
        <end position="529"/>
    </location>
</feature>
<name>A0A7E4UR31_PANRE</name>
<feature type="compositionally biased region" description="Basic and acidic residues" evidence="1">
    <location>
        <begin position="477"/>
        <end position="491"/>
    </location>
</feature>
<evidence type="ECO:0000256" key="2">
    <source>
        <dbReference type="SAM" id="Phobius"/>
    </source>
</evidence>
<dbReference type="WBParaSite" id="Pan_g1181.t1">
    <property type="protein sequence ID" value="Pan_g1181.t1"/>
    <property type="gene ID" value="Pan_g1181"/>
</dbReference>
<feature type="compositionally biased region" description="Basic and acidic residues" evidence="1">
    <location>
        <begin position="355"/>
        <end position="369"/>
    </location>
</feature>
<evidence type="ECO:0000313" key="3">
    <source>
        <dbReference type="Proteomes" id="UP000492821"/>
    </source>
</evidence>
<feature type="compositionally biased region" description="Pro residues" evidence="1">
    <location>
        <begin position="270"/>
        <end position="279"/>
    </location>
</feature>
<keyword evidence="2" id="KW-0812">Transmembrane</keyword>
<dbReference type="AlphaFoldDB" id="A0A7E4UR31"/>
<feature type="compositionally biased region" description="Basic and acidic residues" evidence="1">
    <location>
        <begin position="376"/>
        <end position="390"/>
    </location>
</feature>
<feature type="region of interest" description="Disordered" evidence="1">
    <location>
        <begin position="253"/>
        <end position="590"/>
    </location>
</feature>
<feature type="compositionally biased region" description="Acidic residues" evidence="1">
    <location>
        <begin position="256"/>
        <end position="266"/>
    </location>
</feature>
<feature type="compositionally biased region" description="Polar residues" evidence="1">
    <location>
        <begin position="498"/>
        <end position="512"/>
    </location>
</feature>
<feature type="compositionally biased region" description="Basic and acidic residues" evidence="1">
    <location>
        <begin position="290"/>
        <end position="305"/>
    </location>
</feature>
<dbReference type="Proteomes" id="UP000492821">
    <property type="component" value="Unassembled WGS sequence"/>
</dbReference>
<feature type="compositionally biased region" description="Basic residues" evidence="1">
    <location>
        <begin position="447"/>
        <end position="465"/>
    </location>
</feature>
<organism evidence="3 4">
    <name type="scientific">Panagrellus redivivus</name>
    <name type="common">Microworm</name>
    <dbReference type="NCBI Taxonomy" id="6233"/>
    <lineage>
        <taxon>Eukaryota</taxon>
        <taxon>Metazoa</taxon>
        <taxon>Ecdysozoa</taxon>
        <taxon>Nematoda</taxon>
        <taxon>Chromadorea</taxon>
        <taxon>Rhabditida</taxon>
        <taxon>Tylenchina</taxon>
        <taxon>Panagrolaimomorpha</taxon>
        <taxon>Panagrolaimoidea</taxon>
        <taxon>Panagrolaimidae</taxon>
        <taxon>Panagrellus</taxon>
    </lineage>
</organism>
<reference evidence="3" key="1">
    <citation type="journal article" date="2013" name="Genetics">
        <title>The draft genome and transcriptome of Panagrellus redivivus are shaped by the harsh demands of a free-living lifestyle.</title>
        <authorList>
            <person name="Srinivasan J."/>
            <person name="Dillman A.R."/>
            <person name="Macchietto M.G."/>
            <person name="Heikkinen L."/>
            <person name="Lakso M."/>
            <person name="Fracchia K.M."/>
            <person name="Antoshechkin I."/>
            <person name="Mortazavi A."/>
            <person name="Wong G."/>
            <person name="Sternberg P.W."/>
        </authorList>
    </citation>
    <scope>NUCLEOTIDE SEQUENCE [LARGE SCALE GENOMIC DNA]</scope>
    <source>
        <strain evidence="3">MT8872</strain>
    </source>
</reference>
<evidence type="ECO:0000313" key="4">
    <source>
        <dbReference type="WBParaSite" id="Pan_g1181.t1"/>
    </source>
</evidence>
<accession>A0A7E4UR31</accession>
<keyword evidence="2" id="KW-0472">Membrane</keyword>
<proteinExistence type="predicted"/>
<protein>
    <submittedName>
        <fullName evidence="4">DUF4708 domain-containing protein</fullName>
    </submittedName>
</protein>
<keyword evidence="2" id="KW-1133">Transmembrane helix</keyword>
<reference evidence="4" key="2">
    <citation type="submission" date="2020-10" db="UniProtKB">
        <authorList>
            <consortium name="WormBaseParasite"/>
        </authorList>
    </citation>
    <scope>IDENTIFICATION</scope>
</reference>
<sequence length="671" mass="74884">MTLNMRTIDWSVSNPKVDYGNYLFPSKEKLIGNEYKYLVRWTTMVAAVYAFYRPLLKTESFRMMRFKDRKYPLLLKSDPKGAILRSQFQRYEDEVKAHWTSGFTIYIVPKGRKDARDHIEKLCFDFSFEEYAFKAKLSNGQRYVLSLHNYDISEFFRLMDAVKTLCQFLLPLPEGSDYIVGATRLTTAPPPPLQWPGEFMVNVPLNELQGRGNMIKIAVVSAPLNVGGGMVVTFSTTFVERPASEIENELKKYDDEGFPNDDEYDFFDPANPPANPPPATSDKNSSSMEPSKKADGPRDSLEAPRHARHHQNSPPPSEAAYEILHSPPVKSSPREKAASPLSVPMPVERSPSYHHSIDAADDFDNRVVPERPTSPEFRKSTPEETTKQSDSDDNDSDDDRPTDGAAAVKSEPVSTPQERVTRSRRAKSPKPAAVSESPKKLATISKSSKKPTVPKKPAAKKRAKKATAPILDSSAELNDHPQLDDTSRPDVVELDASANPTLTESDTSQPSQDAAPGFSQKQPSTSPKNSAIEVPQPPPAVSPQDLTKPSPRQDIPTATPKPTIAMQESNAFDTTDPDYITPPQLIRRPPAKRPIDVTDQEYVNGNFSFKLSLSTLETPVPVKRFRIDRSTYASVAEVFFAGFCQDKKDRKVYKDGGAILQRVDSNARMMR</sequence>
<feature type="transmembrane region" description="Helical" evidence="2">
    <location>
        <begin position="37"/>
        <end position="56"/>
    </location>
</feature>
<keyword evidence="3" id="KW-1185">Reference proteome</keyword>
<feature type="compositionally biased region" description="Acidic residues" evidence="1">
    <location>
        <begin position="391"/>
        <end position="400"/>
    </location>
</feature>